<keyword evidence="6 11" id="KW-0816">Tricarboxylic acid cycle</keyword>
<evidence type="ECO:0000256" key="8">
    <source>
        <dbReference type="ARBA" id="ARBA00022823"/>
    </source>
</evidence>
<keyword evidence="9 11" id="KW-0012">Acyltransferase</keyword>
<dbReference type="PANTHER" id="PTHR43416">
    <property type="entry name" value="DIHYDROLIPOYLLYSINE-RESIDUE SUCCINYLTRANSFERASE COMPONENT OF 2-OXOGLUTARATE DEHYDROGENASE COMPLEX, MITOCHONDRIAL-RELATED"/>
    <property type="match status" value="1"/>
</dbReference>
<evidence type="ECO:0000256" key="5">
    <source>
        <dbReference type="ARBA" id="ARBA00019511"/>
    </source>
</evidence>
<evidence type="ECO:0000256" key="12">
    <source>
        <dbReference type="SAM" id="MobiDB-lite"/>
    </source>
</evidence>
<dbReference type="Gene3D" id="3.30.559.10">
    <property type="entry name" value="Chloramphenicol acetyltransferase-like domain"/>
    <property type="match status" value="1"/>
</dbReference>
<comment type="cofactor">
    <cofactor evidence="11">
        <name>(R)-lipoate</name>
        <dbReference type="ChEBI" id="CHEBI:83088"/>
    </cofactor>
    <text evidence="11">Binds 1 lipoyl cofactor covalently.</text>
</comment>
<evidence type="ECO:0000259" key="14">
    <source>
        <dbReference type="PROSITE" id="PS51826"/>
    </source>
</evidence>
<dbReference type="InterPro" id="IPR011053">
    <property type="entry name" value="Single_hybrid_motif"/>
</dbReference>
<dbReference type="Gene3D" id="2.40.50.100">
    <property type="match status" value="1"/>
</dbReference>
<dbReference type="InterPro" id="IPR004167">
    <property type="entry name" value="PSBD"/>
</dbReference>
<dbReference type="Gene3D" id="4.10.320.10">
    <property type="entry name" value="E3-binding domain"/>
    <property type="match status" value="1"/>
</dbReference>
<accession>A0ABU0W3I3</accession>
<keyword evidence="7 11" id="KW-0808">Transferase</keyword>
<dbReference type="SUPFAM" id="SSF51230">
    <property type="entry name" value="Single hybrid motif"/>
    <property type="match status" value="1"/>
</dbReference>
<dbReference type="InterPro" id="IPR001078">
    <property type="entry name" value="2-oxoacid_DH_actylTfrase"/>
</dbReference>
<dbReference type="RefSeq" id="WP_306727007.1">
    <property type="nucleotide sequence ID" value="NZ_JAVDDT010000001.1"/>
</dbReference>
<dbReference type="InterPro" id="IPR036625">
    <property type="entry name" value="E3-bd_dom_sf"/>
</dbReference>
<evidence type="ECO:0000313" key="16">
    <source>
        <dbReference type="Proteomes" id="UP001239019"/>
    </source>
</evidence>
<feature type="region of interest" description="Disordered" evidence="12">
    <location>
        <begin position="155"/>
        <end position="186"/>
    </location>
</feature>
<name>A0ABU0W3I3_9GAMM</name>
<keyword evidence="8 11" id="KW-0450">Lipoyl</keyword>
<dbReference type="Proteomes" id="UP001239019">
    <property type="component" value="Unassembled WGS sequence"/>
</dbReference>
<evidence type="ECO:0000256" key="10">
    <source>
        <dbReference type="ARBA" id="ARBA00052761"/>
    </source>
</evidence>
<evidence type="ECO:0000313" key="15">
    <source>
        <dbReference type="EMBL" id="MDQ2068522.1"/>
    </source>
</evidence>
<dbReference type="PROSITE" id="PS50968">
    <property type="entry name" value="BIOTINYL_LIPOYL"/>
    <property type="match status" value="1"/>
</dbReference>
<dbReference type="InterPro" id="IPR000089">
    <property type="entry name" value="Biotin_lipoyl"/>
</dbReference>
<dbReference type="CDD" id="cd06849">
    <property type="entry name" value="lipoyl_domain"/>
    <property type="match status" value="1"/>
</dbReference>
<dbReference type="NCBIfam" id="NF004309">
    <property type="entry name" value="PRK05704.1"/>
    <property type="match status" value="1"/>
</dbReference>
<organism evidence="15 16">
    <name type="scientific">Natronospira bacteriovora</name>
    <dbReference type="NCBI Taxonomy" id="3069753"/>
    <lineage>
        <taxon>Bacteria</taxon>
        <taxon>Pseudomonadati</taxon>
        <taxon>Pseudomonadota</taxon>
        <taxon>Gammaproteobacteria</taxon>
        <taxon>Natronospirales</taxon>
        <taxon>Natronospiraceae</taxon>
        <taxon>Natronospira</taxon>
    </lineage>
</organism>
<protein>
    <recommendedName>
        <fullName evidence="5 11">Dihydrolipoyllysine-residue succinyltransferase component of 2-oxoglutarate dehydrogenase complex</fullName>
        <ecNumber evidence="4 11">2.3.1.61</ecNumber>
    </recommendedName>
    <alternativeName>
        <fullName evidence="11">2-oxoglutarate dehydrogenase complex component E2</fullName>
    </alternativeName>
</protein>
<dbReference type="PROSITE" id="PS51826">
    <property type="entry name" value="PSBD"/>
    <property type="match status" value="1"/>
</dbReference>
<comment type="function">
    <text evidence="1 11">E2 component of the 2-oxoglutarate dehydrogenase (OGDH) complex which catalyzes the second step in the conversion of 2-oxoglutarate to succinyl-CoA and CO(2).</text>
</comment>
<gene>
    <name evidence="15" type="primary">odhB</name>
    <name evidence="15" type="ORF">RBH19_01380</name>
</gene>
<evidence type="ECO:0000256" key="4">
    <source>
        <dbReference type="ARBA" id="ARBA00012945"/>
    </source>
</evidence>
<dbReference type="PROSITE" id="PS00189">
    <property type="entry name" value="LIPOYL"/>
    <property type="match status" value="1"/>
</dbReference>
<feature type="region of interest" description="Disordered" evidence="12">
    <location>
        <begin position="78"/>
        <end position="117"/>
    </location>
</feature>
<dbReference type="NCBIfam" id="TIGR01347">
    <property type="entry name" value="sucB"/>
    <property type="match status" value="1"/>
</dbReference>
<dbReference type="InterPro" id="IPR023213">
    <property type="entry name" value="CAT-like_dom_sf"/>
</dbReference>
<evidence type="ECO:0000256" key="3">
    <source>
        <dbReference type="ARBA" id="ARBA00007317"/>
    </source>
</evidence>
<comment type="catalytic activity">
    <reaction evidence="10 11">
        <text>N(6)-[(R)-dihydrolipoyl]-L-lysyl-[protein] + succinyl-CoA = N(6)-[(R)-S(8)-succinyldihydrolipoyl]-L-lysyl-[protein] + CoA</text>
        <dbReference type="Rhea" id="RHEA:15213"/>
        <dbReference type="Rhea" id="RHEA-COMP:10475"/>
        <dbReference type="Rhea" id="RHEA-COMP:20092"/>
        <dbReference type="ChEBI" id="CHEBI:57287"/>
        <dbReference type="ChEBI" id="CHEBI:57292"/>
        <dbReference type="ChEBI" id="CHEBI:83100"/>
        <dbReference type="ChEBI" id="CHEBI:83120"/>
        <dbReference type="EC" id="2.3.1.61"/>
    </reaction>
</comment>
<dbReference type="InterPro" id="IPR003016">
    <property type="entry name" value="2-oxoA_DH_lipoyl-BS"/>
</dbReference>
<feature type="compositionally biased region" description="Acidic residues" evidence="12">
    <location>
        <begin position="85"/>
        <end position="96"/>
    </location>
</feature>
<dbReference type="SUPFAM" id="SSF47005">
    <property type="entry name" value="Peripheral subunit-binding domain of 2-oxo acid dehydrogenase complex"/>
    <property type="match status" value="1"/>
</dbReference>
<evidence type="ECO:0000256" key="7">
    <source>
        <dbReference type="ARBA" id="ARBA00022679"/>
    </source>
</evidence>
<proteinExistence type="inferred from homology"/>
<evidence type="ECO:0000256" key="6">
    <source>
        <dbReference type="ARBA" id="ARBA00022532"/>
    </source>
</evidence>
<comment type="similarity">
    <text evidence="3 11">Belongs to the 2-oxoacid dehydrogenase family.</text>
</comment>
<dbReference type="Pfam" id="PF00198">
    <property type="entry name" value="2-oxoacid_dh"/>
    <property type="match status" value="1"/>
</dbReference>
<reference evidence="15 16" key="1">
    <citation type="submission" date="2023-08" db="EMBL/GenBank/DDBJ databases">
        <title>Whole-genome sequencing of halo(alkali)philic microorganisms from hypersaline lakes.</title>
        <authorList>
            <person name="Sorokin D.Y."/>
            <person name="Abbas B."/>
            <person name="Merkel A.Y."/>
        </authorList>
    </citation>
    <scope>NUCLEOTIDE SEQUENCE [LARGE SCALE GENOMIC DNA]</scope>
    <source>
        <strain evidence="15 16">AB-CW4</strain>
    </source>
</reference>
<evidence type="ECO:0000259" key="13">
    <source>
        <dbReference type="PROSITE" id="PS50968"/>
    </source>
</evidence>
<comment type="caution">
    <text evidence="15">The sequence shown here is derived from an EMBL/GenBank/DDBJ whole genome shotgun (WGS) entry which is preliminary data.</text>
</comment>
<evidence type="ECO:0000256" key="2">
    <source>
        <dbReference type="ARBA" id="ARBA00005145"/>
    </source>
</evidence>
<dbReference type="Pfam" id="PF00364">
    <property type="entry name" value="Biotin_lipoyl"/>
    <property type="match status" value="1"/>
</dbReference>
<keyword evidence="16" id="KW-1185">Reference proteome</keyword>
<dbReference type="InterPro" id="IPR006255">
    <property type="entry name" value="SucB"/>
</dbReference>
<dbReference type="InterPro" id="IPR050537">
    <property type="entry name" value="2-oxoacid_dehydrogenase"/>
</dbReference>
<dbReference type="EMBL" id="JAVDDT010000001">
    <property type="protein sequence ID" value="MDQ2068522.1"/>
    <property type="molecule type" value="Genomic_DNA"/>
</dbReference>
<evidence type="ECO:0000256" key="9">
    <source>
        <dbReference type="ARBA" id="ARBA00023315"/>
    </source>
</evidence>
<dbReference type="SUPFAM" id="SSF52777">
    <property type="entry name" value="CoA-dependent acyltransferases"/>
    <property type="match status" value="1"/>
</dbReference>
<sequence length="412" mass="44372">MSTEVKVPQLPESVSDATLVAWHKKAGDAIKRDENLADLETDKVVLEVPAPADGVLKEIKVEEGTVTSGDVIAIVEVGAAPADEGKDEPESDDAGDEANAGSEQDESADKSAADKLSPSVRRLIEEHDLEPADIEGSGKGGRLTKADVLAFIDGGGKKKESKPAAGNGKPSSSPAVVSGAREDRRVPMSRMRARIAERMVESQSNAAMLTSFNEVDLTEVMALRKRYKETFEKEHGVRLGFMSFFVKAAVEALKKHPIINASVEGNDIVYHDYWDIGIAVSSDKGLVVPVVRDCDQKGFAQVEQDIMDYATKARKGGLGMDDLTGGTFTITNGGVFGSLISTPIINPPQSAILGMHKIQERPMVVDGEIKARSMMYIALTYDHRIIDGKDAVQFLVAIKDALEDPARLMLQI</sequence>
<dbReference type="Pfam" id="PF02817">
    <property type="entry name" value="E3_binding"/>
    <property type="match status" value="1"/>
</dbReference>
<feature type="domain" description="Peripheral subunit-binding (PSBD)" evidence="14">
    <location>
        <begin position="115"/>
        <end position="152"/>
    </location>
</feature>
<dbReference type="PANTHER" id="PTHR43416:SF5">
    <property type="entry name" value="DIHYDROLIPOYLLYSINE-RESIDUE SUCCINYLTRANSFERASE COMPONENT OF 2-OXOGLUTARATE DEHYDROGENASE COMPLEX, MITOCHONDRIAL"/>
    <property type="match status" value="1"/>
</dbReference>
<feature type="domain" description="Lipoyl-binding" evidence="13">
    <location>
        <begin position="2"/>
        <end position="76"/>
    </location>
</feature>
<dbReference type="GO" id="GO:0004149">
    <property type="term" value="F:dihydrolipoyllysine-residue succinyltransferase activity"/>
    <property type="evidence" value="ECO:0007669"/>
    <property type="project" value="UniProtKB-EC"/>
</dbReference>
<comment type="pathway">
    <text evidence="2 11">Amino-acid degradation; L-lysine degradation via saccharopine pathway; glutaryl-CoA from L-lysine: step 6/6.</text>
</comment>
<dbReference type="EC" id="2.3.1.61" evidence="4 11"/>
<evidence type="ECO:0000256" key="11">
    <source>
        <dbReference type="RuleBase" id="RU361138"/>
    </source>
</evidence>
<evidence type="ECO:0000256" key="1">
    <source>
        <dbReference type="ARBA" id="ARBA00004052"/>
    </source>
</evidence>